<dbReference type="CAZy" id="GH13">
    <property type="family name" value="Glycoside Hydrolase Family 13"/>
</dbReference>
<dbReference type="CDD" id="cd11316">
    <property type="entry name" value="AmyAc_bac2_AmyA"/>
    <property type="match status" value="1"/>
</dbReference>
<dbReference type="GO" id="GO:0004556">
    <property type="term" value="F:alpha-amylase activity"/>
    <property type="evidence" value="ECO:0007669"/>
    <property type="project" value="TreeGrafter"/>
</dbReference>
<dbReference type="KEGG" id="ote:Oter_0867"/>
<reference evidence="4 5" key="1">
    <citation type="journal article" date="2011" name="J. Bacteriol.">
        <title>Genome sequence of the verrucomicrobium Opitutus terrae PB90-1, an abundant inhabitant of rice paddy soil ecosystems.</title>
        <authorList>
            <person name="van Passel M.W."/>
            <person name="Kant R."/>
            <person name="Palva A."/>
            <person name="Copeland A."/>
            <person name="Lucas S."/>
            <person name="Lapidus A."/>
            <person name="Glavina del Rio T."/>
            <person name="Pitluck S."/>
            <person name="Goltsman E."/>
            <person name="Clum A."/>
            <person name="Sun H."/>
            <person name="Schmutz J."/>
            <person name="Larimer F.W."/>
            <person name="Land M.L."/>
            <person name="Hauser L."/>
            <person name="Kyrpides N."/>
            <person name="Mikhailova N."/>
            <person name="Richardson P.P."/>
            <person name="Janssen P.H."/>
            <person name="de Vos W.M."/>
            <person name="Smidt H."/>
        </authorList>
    </citation>
    <scope>NUCLEOTIDE SEQUENCE [LARGE SCALE GENOMIC DNA]</scope>
    <source>
        <strain evidence="5">DSM 11246 / JCM 15787 / PB90-1</strain>
    </source>
</reference>
<dbReference type="InterPro" id="IPR017853">
    <property type="entry name" value="GH"/>
</dbReference>
<dbReference type="Gene3D" id="3.90.400.10">
    <property type="entry name" value="Oligo-1,6-glucosidase, Domain 2"/>
    <property type="match status" value="1"/>
</dbReference>
<name>B1ZWM8_OPITP</name>
<dbReference type="STRING" id="452637.Oter_0867"/>
<accession>B1ZWM8</accession>
<dbReference type="Gene3D" id="3.20.20.80">
    <property type="entry name" value="Glycosidases"/>
    <property type="match status" value="1"/>
</dbReference>
<dbReference type="RefSeq" id="WP_012373693.1">
    <property type="nucleotide sequence ID" value="NC_010571.1"/>
</dbReference>
<dbReference type="HOGENOM" id="CLU_006462_2_4_0"/>
<proteinExistence type="inferred from homology"/>
<dbReference type="GO" id="GO:0009313">
    <property type="term" value="P:oligosaccharide catabolic process"/>
    <property type="evidence" value="ECO:0007669"/>
    <property type="project" value="TreeGrafter"/>
</dbReference>
<gene>
    <name evidence="4" type="ordered locus">Oter_0867</name>
</gene>
<dbReference type="InterPro" id="IPR006047">
    <property type="entry name" value="GH13_cat_dom"/>
</dbReference>
<evidence type="ECO:0000259" key="3">
    <source>
        <dbReference type="SMART" id="SM00642"/>
    </source>
</evidence>
<dbReference type="EMBL" id="CP001032">
    <property type="protein sequence ID" value="ACB74155.1"/>
    <property type="molecule type" value="Genomic_DNA"/>
</dbReference>
<dbReference type="Pfam" id="PF00128">
    <property type="entry name" value="Alpha-amylase"/>
    <property type="match status" value="1"/>
</dbReference>
<dbReference type="Proteomes" id="UP000007013">
    <property type="component" value="Chromosome"/>
</dbReference>
<keyword evidence="2" id="KW-0732">Signal</keyword>
<feature type="chain" id="PRO_5002774652" evidence="2">
    <location>
        <begin position="23"/>
        <end position="558"/>
    </location>
</feature>
<evidence type="ECO:0000256" key="1">
    <source>
        <dbReference type="ARBA" id="ARBA00008061"/>
    </source>
</evidence>
<dbReference type="AlphaFoldDB" id="B1ZWM8"/>
<dbReference type="SMART" id="SM00642">
    <property type="entry name" value="Aamy"/>
    <property type="match status" value="1"/>
</dbReference>
<dbReference type="PANTHER" id="PTHR10357">
    <property type="entry name" value="ALPHA-AMYLASE FAMILY MEMBER"/>
    <property type="match status" value="1"/>
</dbReference>
<dbReference type="PANTHER" id="PTHR10357:SF179">
    <property type="entry name" value="NEUTRAL AND BASIC AMINO ACID TRANSPORT PROTEIN RBAT"/>
    <property type="match status" value="1"/>
</dbReference>
<dbReference type="SUPFAM" id="SSF51445">
    <property type="entry name" value="(Trans)glycosidases"/>
    <property type="match status" value="1"/>
</dbReference>
<dbReference type="OrthoDB" id="9805159at2"/>
<keyword evidence="5" id="KW-1185">Reference proteome</keyword>
<feature type="signal peptide" evidence="2">
    <location>
        <begin position="1"/>
        <end position="22"/>
    </location>
</feature>
<evidence type="ECO:0000313" key="5">
    <source>
        <dbReference type="Proteomes" id="UP000007013"/>
    </source>
</evidence>
<evidence type="ECO:0000313" key="4">
    <source>
        <dbReference type="EMBL" id="ACB74155.1"/>
    </source>
</evidence>
<dbReference type="eggNOG" id="COG0366">
    <property type="taxonomic scope" value="Bacteria"/>
</dbReference>
<evidence type="ECO:0000256" key="2">
    <source>
        <dbReference type="SAM" id="SignalP"/>
    </source>
</evidence>
<protein>
    <submittedName>
        <fullName evidence="4">Alpha amylase catalytic region</fullName>
    </submittedName>
</protein>
<organism evidence="4 5">
    <name type="scientific">Opitutus terrae (strain DSM 11246 / JCM 15787 / PB90-1)</name>
    <dbReference type="NCBI Taxonomy" id="452637"/>
    <lineage>
        <taxon>Bacteria</taxon>
        <taxon>Pseudomonadati</taxon>
        <taxon>Verrucomicrobiota</taxon>
        <taxon>Opitutia</taxon>
        <taxon>Opitutales</taxon>
        <taxon>Opitutaceae</taxon>
        <taxon>Opitutus</taxon>
    </lineage>
</organism>
<dbReference type="InterPro" id="IPR045857">
    <property type="entry name" value="O16G_dom_2"/>
</dbReference>
<feature type="domain" description="Glycosyl hydrolase family 13 catalytic" evidence="3">
    <location>
        <begin position="48"/>
        <end position="420"/>
    </location>
</feature>
<sequence length="558" mass="62460">MPPPFFARRRFLLCFLALVALAGSWLRAAALADGGLPPDWWRDAVFYEIFVRSFADARSGPLANDGIGDFQGLIDKLDYLNDGQGAAGKSLGVTALWLMPIHPSPSYHGYDVSDYFAVNPEFGDMELFKRFLAEAHRRGIRVIIDFVPNHASSQHPLFQQALKESADGDTRKLFRFAEVPPELFGPWDQRAWHPAGSPERGFYYGVFSSEMPDWNFNDPRVTEHHRRAAEFWLKDVGVDGLRLDAVRYLLEVGEQLQDTTETREWLREFTEFCHRVKPGSFIIGENTARMTEVARAIRGGALDSAFEFDLARATIESVRLHTPGILTKALARLDALYAGDSPWATLLTNHDQERARTQLDGNEALTRLATKVLFTLPGVPFLYYGEELGMQAAKPDPELRTPMPWTAESPNAGFAAAGVRAWKAPKPDYPEVNVAAQRDASDSLLNLYRRLIRLNESSVALRHGRPVPIVADSARLYVQMRETADEAVVIVGNFGAEPVAGPKLTVERSVLRSGWQLSEELERTTVAAPEINATGGFEGWRPLPELAPQSVYVLRWRR</sequence>
<comment type="similarity">
    <text evidence="1">Belongs to the glycosyl hydrolase 13 family.</text>
</comment>